<dbReference type="InterPro" id="IPR020846">
    <property type="entry name" value="MFS_dom"/>
</dbReference>
<dbReference type="PRINTS" id="PR01035">
    <property type="entry name" value="TCRTETA"/>
</dbReference>
<dbReference type="EMBL" id="KN833759">
    <property type="protein sequence ID" value="KIK20808.1"/>
    <property type="molecule type" value="Genomic_DNA"/>
</dbReference>
<dbReference type="CDD" id="cd17330">
    <property type="entry name" value="MFS_SLC46_TetA_like"/>
    <property type="match status" value="1"/>
</dbReference>
<dbReference type="HOGENOM" id="CLU_001265_54_6_1"/>
<feature type="transmembrane region" description="Helical" evidence="7">
    <location>
        <begin position="210"/>
        <end position="232"/>
    </location>
</feature>
<dbReference type="GO" id="GO:0016020">
    <property type="term" value="C:membrane"/>
    <property type="evidence" value="ECO:0007669"/>
    <property type="project" value="UniProtKB-SubCell"/>
</dbReference>
<evidence type="ECO:0000256" key="7">
    <source>
        <dbReference type="SAM" id="Phobius"/>
    </source>
</evidence>
<feature type="transmembrane region" description="Helical" evidence="7">
    <location>
        <begin position="282"/>
        <end position="307"/>
    </location>
</feature>
<sequence>MQPREVLDEETPLLGTQSDVQHKSPKATRTPLPWRQFSILLLLQLSEPLTSQVIAPFLPQLIRDVGITHGDDSSIGYYVGLVHSLFFLTEACTIFHWSRASDQIGRKPVLMTGLFGLSVSMYCFGLSKTFWGLILSRCLNGALNGNIGIMKSMVAEITDPTNIARACSVMPLAWFFGTTIGPLIGGLLEHPAEKFPAIFGASTFFKTYPYFLPCSVSATFAVLCWFIAYLLLEETTKPQMSPKDYFFGRKSKPQEPNSVSPAITENGIQCDTSEGQLPLRKLLVPAVLISAGCYAFFALTDIAVRTVLPVYFAIPIEMGGLGLDPSAIGTILALLGLTNGVSQSLLFAPLHDRLGPKNLYLTGTFLYLPAIALFPVTTWVARERGLDSLVWALVGAQMVLCVFSSFSFSVTFIYINAAAPNRASIGATNGLAQMMVSVMRAIGPVASNSAFSLSIQRHVMGGYFVYWMMMGMASITLIMGFFLPKKPWKV</sequence>
<keyword evidence="4 7" id="KW-1133">Transmembrane helix</keyword>
<dbReference type="PANTHER" id="PTHR23504:SF15">
    <property type="entry name" value="MAJOR FACILITATOR SUPERFAMILY (MFS) PROFILE DOMAIN-CONTAINING PROTEIN"/>
    <property type="match status" value="1"/>
</dbReference>
<dbReference type="SUPFAM" id="SSF103473">
    <property type="entry name" value="MFS general substrate transporter"/>
    <property type="match status" value="1"/>
</dbReference>
<dbReference type="OrthoDB" id="419616at2759"/>
<evidence type="ECO:0000256" key="1">
    <source>
        <dbReference type="ARBA" id="ARBA00004141"/>
    </source>
</evidence>
<keyword evidence="5 7" id="KW-0472">Membrane</keyword>
<dbReference type="InterPro" id="IPR001958">
    <property type="entry name" value="Tet-R_TetA/multi-R_MdtG-like"/>
</dbReference>
<proteinExistence type="predicted"/>
<dbReference type="Proteomes" id="UP000054018">
    <property type="component" value="Unassembled WGS sequence"/>
</dbReference>
<dbReference type="Pfam" id="PF07690">
    <property type="entry name" value="MFS_1"/>
    <property type="match status" value="1"/>
</dbReference>
<evidence type="ECO:0000256" key="5">
    <source>
        <dbReference type="ARBA" id="ARBA00023136"/>
    </source>
</evidence>
<feature type="domain" description="Major facilitator superfamily (MFS) profile" evidence="8">
    <location>
        <begin position="36"/>
        <end position="488"/>
    </location>
</feature>
<evidence type="ECO:0000259" key="8">
    <source>
        <dbReference type="PROSITE" id="PS50850"/>
    </source>
</evidence>
<organism evidence="9 10">
    <name type="scientific">Pisolithus microcarpus 441</name>
    <dbReference type="NCBI Taxonomy" id="765257"/>
    <lineage>
        <taxon>Eukaryota</taxon>
        <taxon>Fungi</taxon>
        <taxon>Dikarya</taxon>
        <taxon>Basidiomycota</taxon>
        <taxon>Agaricomycotina</taxon>
        <taxon>Agaricomycetes</taxon>
        <taxon>Agaricomycetidae</taxon>
        <taxon>Boletales</taxon>
        <taxon>Sclerodermatineae</taxon>
        <taxon>Pisolithaceae</taxon>
        <taxon>Pisolithus</taxon>
    </lineage>
</organism>
<keyword evidence="2" id="KW-0813">Transport</keyword>
<evidence type="ECO:0000313" key="10">
    <source>
        <dbReference type="Proteomes" id="UP000054018"/>
    </source>
</evidence>
<dbReference type="GO" id="GO:0022857">
    <property type="term" value="F:transmembrane transporter activity"/>
    <property type="evidence" value="ECO:0007669"/>
    <property type="project" value="InterPro"/>
</dbReference>
<dbReference type="PANTHER" id="PTHR23504">
    <property type="entry name" value="MAJOR FACILITATOR SUPERFAMILY DOMAIN-CONTAINING PROTEIN 10"/>
    <property type="match status" value="1"/>
</dbReference>
<reference evidence="10" key="2">
    <citation type="submission" date="2015-01" db="EMBL/GenBank/DDBJ databases">
        <title>Evolutionary Origins and Diversification of the Mycorrhizal Mutualists.</title>
        <authorList>
            <consortium name="DOE Joint Genome Institute"/>
            <consortium name="Mycorrhizal Genomics Consortium"/>
            <person name="Kohler A."/>
            <person name="Kuo A."/>
            <person name="Nagy L.G."/>
            <person name="Floudas D."/>
            <person name="Copeland A."/>
            <person name="Barry K.W."/>
            <person name="Cichocki N."/>
            <person name="Veneault-Fourrey C."/>
            <person name="LaButti K."/>
            <person name="Lindquist E.A."/>
            <person name="Lipzen A."/>
            <person name="Lundell T."/>
            <person name="Morin E."/>
            <person name="Murat C."/>
            <person name="Riley R."/>
            <person name="Ohm R."/>
            <person name="Sun H."/>
            <person name="Tunlid A."/>
            <person name="Henrissat B."/>
            <person name="Grigoriev I.V."/>
            <person name="Hibbett D.S."/>
            <person name="Martin F."/>
        </authorList>
    </citation>
    <scope>NUCLEOTIDE SEQUENCE [LARGE SCALE GENOMIC DNA]</scope>
    <source>
        <strain evidence="10">441</strain>
    </source>
</reference>
<feature type="transmembrane region" description="Helical" evidence="7">
    <location>
        <begin position="389"/>
        <end position="414"/>
    </location>
</feature>
<reference evidence="9 10" key="1">
    <citation type="submission" date="2014-04" db="EMBL/GenBank/DDBJ databases">
        <authorList>
            <consortium name="DOE Joint Genome Institute"/>
            <person name="Kuo A."/>
            <person name="Kohler A."/>
            <person name="Costa M.D."/>
            <person name="Nagy L.G."/>
            <person name="Floudas D."/>
            <person name="Copeland A."/>
            <person name="Barry K.W."/>
            <person name="Cichocki N."/>
            <person name="Veneault-Fourrey C."/>
            <person name="LaButti K."/>
            <person name="Lindquist E.A."/>
            <person name="Lipzen A."/>
            <person name="Lundell T."/>
            <person name="Morin E."/>
            <person name="Murat C."/>
            <person name="Sun H."/>
            <person name="Tunlid A."/>
            <person name="Henrissat B."/>
            <person name="Grigoriev I.V."/>
            <person name="Hibbett D.S."/>
            <person name="Martin F."/>
            <person name="Nordberg H.P."/>
            <person name="Cantor M.N."/>
            <person name="Hua S.X."/>
        </authorList>
    </citation>
    <scope>NUCLEOTIDE SEQUENCE [LARGE SCALE GENOMIC DNA]</scope>
    <source>
        <strain evidence="9 10">441</strain>
    </source>
</reference>
<dbReference type="AlphaFoldDB" id="A0A0C9ZLS7"/>
<comment type="subcellular location">
    <subcellularLocation>
        <location evidence="1">Membrane</location>
        <topology evidence="1">Multi-pass membrane protein</topology>
    </subcellularLocation>
</comment>
<accession>A0A0C9ZLS7</accession>
<dbReference type="InterPro" id="IPR036259">
    <property type="entry name" value="MFS_trans_sf"/>
</dbReference>
<dbReference type="InterPro" id="IPR011701">
    <property type="entry name" value="MFS"/>
</dbReference>
<evidence type="ECO:0000256" key="2">
    <source>
        <dbReference type="ARBA" id="ARBA00022448"/>
    </source>
</evidence>
<gene>
    <name evidence="9" type="ORF">PISMIDRAFT_682009</name>
</gene>
<evidence type="ECO:0000256" key="4">
    <source>
        <dbReference type="ARBA" id="ARBA00022989"/>
    </source>
</evidence>
<protein>
    <recommendedName>
        <fullName evidence="8">Major facilitator superfamily (MFS) profile domain-containing protein</fullName>
    </recommendedName>
</protein>
<feature type="region of interest" description="Disordered" evidence="6">
    <location>
        <begin position="1"/>
        <end position="28"/>
    </location>
</feature>
<feature type="transmembrane region" description="Helical" evidence="7">
    <location>
        <begin position="327"/>
        <end position="347"/>
    </location>
</feature>
<dbReference type="Gene3D" id="1.20.1250.20">
    <property type="entry name" value="MFS general substrate transporter like domains"/>
    <property type="match status" value="1"/>
</dbReference>
<feature type="transmembrane region" description="Helical" evidence="7">
    <location>
        <begin position="109"/>
        <end position="127"/>
    </location>
</feature>
<evidence type="ECO:0000313" key="9">
    <source>
        <dbReference type="EMBL" id="KIK20808.1"/>
    </source>
</evidence>
<keyword evidence="3 7" id="KW-0812">Transmembrane</keyword>
<evidence type="ECO:0000256" key="6">
    <source>
        <dbReference type="SAM" id="MobiDB-lite"/>
    </source>
</evidence>
<name>A0A0C9ZLS7_9AGAM</name>
<evidence type="ECO:0000256" key="3">
    <source>
        <dbReference type="ARBA" id="ARBA00022692"/>
    </source>
</evidence>
<dbReference type="PROSITE" id="PS50850">
    <property type="entry name" value="MFS"/>
    <property type="match status" value="1"/>
</dbReference>
<feature type="transmembrane region" description="Helical" evidence="7">
    <location>
        <begin position="75"/>
        <end position="97"/>
    </location>
</feature>
<feature type="transmembrane region" description="Helical" evidence="7">
    <location>
        <begin position="463"/>
        <end position="483"/>
    </location>
</feature>
<feature type="transmembrane region" description="Helical" evidence="7">
    <location>
        <begin position="359"/>
        <end position="377"/>
    </location>
</feature>
<keyword evidence="10" id="KW-1185">Reference proteome</keyword>